<gene>
    <name evidence="2" type="ORF">UCRPC4_g01905</name>
</gene>
<evidence type="ECO:0000313" key="3">
    <source>
        <dbReference type="Proteomes" id="UP000053317"/>
    </source>
</evidence>
<dbReference type="OrthoDB" id="5287072at2759"/>
<dbReference type="Proteomes" id="UP000053317">
    <property type="component" value="Unassembled WGS sequence"/>
</dbReference>
<protein>
    <submittedName>
        <fullName evidence="2">Putative branched-chain amino acid</fullName>
    </submittedName>
</protein>
<reference evidence="2 3" key="2">
    <citation type="submission" date="2015-05" db="EMBL/GenBank/DDBJ databases">
        <authorList>
            <person name="Morales-Cruz A."/>
            <person name="Amrine K.C."/>
            <person name="Cantu D."/>
        </authorList>
    </citation>
    <scope>NUCLEOTIDE SEQUENCE [LARGE SCALE GENOMIC DNA]</scope>
    <source>
        <strain evidence="2">UCRPC4</strain>
    </source>
</reference>
<proteinExistence type="predicted"/>
<sequence>MRPSANSNPCKTTRVGDVCQAQFHIRQEVIIPTSPENSIRKGRYQVARSGSYAIVPSWKQQDFSGIHPTGLRCSFYVQPWLPDAGHFQTLVSTLDVTGAAGFAIVLTEKGTISVLSGTGNQVETVGTDICLRRWRWAFVDVVIRNLEVCISVKHVIRLAEKAPQPSVFNAKLQVPIEVAGSTALTFAAGYFDSSLQGTAIPFGHFNGRLDSPKIEVFDEATSNLWASYDFSREIPSDNIIDSSPNKRDGMLINAPTRGVKGYNWDGSEPDWTKAKYGYGAIHFHEDDLDDADWDTDFSIAIPENIPSGAYAVVVKDTHGDLHDDITFFVRPPTKVSPESPNPKVAMVLSTFTYLAYANEHMYEEERASHMELAGGVKVFESEHFRNMVRRPDLGLGMYDVHLDGSGTVFSSSKRPILNIRPGYVNWAFHRPREFSADLFMIGFLEERLGRGNYDIVTDHDLHLRGIEAIDRYNVIITGCHPEYPSLESLNAYSSFALAGGNIMYLGGNGFYWCSATDPARPHRMEVRRGDQGCRSFSLAAGERVHSLTGEQGGLWRSRGRTPQTLFGIGSCACGSGPGVPYRVNEDIAKTSELSWLWNGLFREGESLLIGTEGFGGGASGDEIDRLDFELGSPTNTILLASSTGHDDSFGLFNEEQMFPMVDTLGTKCDRVRSDMTYYETSGGGAVFSVGSINWYCSLGWNAYQNNVAALTGNVLKKFLKRERGKDDVVG</sequence>
<reference evidence="2 3" key="1">
    <citation type="submission" date="2015-05" db="EMBL/GenBank/DDBJ databases">
        <title>Distinctive expansion of gene families associated with plant cell wall degradation and secondary metabolism in the genomes of grapevine trunk pathogens.</title>
        <authorList>
            <person name="Lawrence D.P."/>
            <person name="Travadon R."/>
            <person name="Rolshausen P.E."/>
            <person name="Baumgartner K."/>
        </authorList>
    </citation>
    <scope>NUCLEOTIDE SEQUENCE [LARGE SCALE GENOMIC DNA]</scope>
    <source>
        <strain evidence="2">UCRPC4</strain>
    </source>
</reference>
<evidence type="ECO:0000313" key="2">
    <source>
        <dbReference type="EMBL" id="KKY25266.1"/>
    </source>
</evidence>
<organism evidence="2 3">
    <name type="scientific">Phaeomoniella chlamydospora</name>
    <name type="common">Phaeoacremonium chlamydosporum</name>
    <dbReference type="NCBI Taxonomy" id="158046"/>
    <lineage>
        <taxon>Eukaryota</taxon>
        <taxon>Fungi</taxon>
        <taxon>Dikarya</taxon>
        <taxon>Ascomycota</taxon>
        <taxon>Pezizomycotina</taxon>
        <taxon>Eurotiomycetes</taxon>
        <taxon>Chaetothyriomycetidae</taxon>
        <taxon>Phaeomoniellales</taxon>
        <taxon>Phaeomoniellaceae</taxon>
        <taxon>Phaeomoniella</taxon>
    </lineage>
</organism>
<evidence type="ECO:0000259" key="1">
    <source>
        <dbReference type="Pfam" id="PF20254"/>
    </source>
</evidence>
<accession>A0A0G2ESX4</accession>
<keyword evidence="3" id="KW-1185">Reference proteome</keyword>
<dbReference type="EMBL" id="LCWF01000045">
    <property type="protein sequence ID" value="KKY25266.1"/>
    <property type="molecule type" value="Genomic_DNA"/>
</dbReference>
<dbReference type="AlphaFoldDB" id="A0A0G2ESX4"/>
<feature type="domain" description="N,N-dimethylformamidase beta subunit-like C-terminal" evidence="1">
    <location>
        <begin position="256"/>
        <end position="704"/>
    </location>
</feature>
<dbReference type="InterPro" id="IPR046540">
    <property type="entry name" value="DMFA2_C"/>
</dbReference>
<comment type="caution">
    <text evidence="2">The sequence shown here is derived from an EMBL/GenBank/DDBJ whole genome shotgun (WGS) entry which is preliminary data.</text>
</comment>
<dbReference type="Pfam" id="PF20254">
    <property type="entry name" value="DMFA2_C"/>
    <property type="match status" value="1"/>
</dbReference>
<name>A0A0G2ESX4_PHACM</name>